<evidence type="ECO:0000259" key="8">
    <source>
        <dbReference type="PROSITE" id="PS51371"/>
    </source>
</evidence>
<dbReference type="InterPro" id="IPR051280">
    <property type="entry name" value="Cl-channel/antiporter"/>
</dbReference>
<dbReference type="EMBL" id="CAJPEX010000409">
    <property type="protein sequence ID" value="CAG0915540.1"/>
    <property type="molecule type" value="Genomic_DNA"/>
</dbReference>
<organism evidence="9">
    <name type="scientific">Notodromas monacha</name>
    <dbReference type="NCBI Taxonomy" id="399045"/>
    <lineage>
        <taxon>Eukaryota</taxon>
        <taxon>Metazoa</taxon>
        <taxon>Ecdysozoa</taxon>
        <taxon>Arthropoda</taxon>
        <taxon>Crustacea</taxon>
        <taxon>Oligostraca</taxon>
        <taxon>Ostracoda</taxon>
        <taxon>Podocopa</taxon>
        <taxon>Podocopida</taxon>
        <taxon>Cypridocopina</taxon>
        <taxon>Cypridoidea</taxon>
        <taxon>Cyprididae</taxon>
        <taxon>Notodromas</taxon>
    </lineage>
</organism>
<dbReference type="OrthoDB" id="428525at2759"/>
<dbReference type="GO" id="GO:0015108">
    <property type="term" value="F:chloride transmembrane transporter activity"/>
    <property type="evidence" value="ECO:0007669"/>
    <property type="project" value="TreeGrafter"/>
</dbReference>
<keyword evidence="7" id="KW-1133">Transmembrane helix</keyword>
<keyword evidence="3" id="KW-0406">Ion transport</keyword>
<dbReference type="PANTHER" id="PTHR11689:SF136">
    <property type="entry name" value="H(+)_CL(-) EXCHANGE TRANSPORTER 7"/>
    <property type="match status" value="1"/>
</dbReference>
<dbReference type="EMBL" id="OA882446">
    <property type="protein sequence ID" value="CAD7275388.1"/>
    <property type="molecule type" value="Genomic_DNA"/>
</dbReference>
<dbReference type="PANTHER" id="PTHR11689">
    <property type="entry name" value="CHLORIDE CHANNEL PROTEIN CLC FAMILY MEMBER"/>
    <property type="match status" value="1"/>
</dbReference>
<dbReference type="GO" id="GO:0005765">
    <property type="term" value="C:lysosomal membrane"/>
    <property type="evidence" value="ECO:0007669"/>
    <property type="project" value="TreeGrafter"/>
</dbReference>
<dbReference type="InterPro" id="IPR046342">
    <property type="entry name" value="CBS_dom_sf"/>
</dbReference>
<dbReference type="PROSITE" id="PS51371">
    <property type="entry name" value="CBS"/>
    <property type="match status" value="1"/>
</dbReference>
<dbReference type="InterPro" id="IPR014743">
    <property type="entry name" value="Cl-channel_core"/>
</dbReference>
<gene>
    <name evidence="9" type="ORF">NMOB1V02_LOCUS3185</name>
</gene>
<dbReference type="SUPFAM" id="SSF54631">
    <property type="entry name" value="CBS-domain pair"/>
    <property type="match status" value="1"/>
</dbReference>
<evidence type="ECO:0000256" key="3">
    <source>
        <dbReference type="ARBA" id="ARBA00023065"/>
    </source>
</evidence>
<sequence>MAFWGSVAVLNGIVRYYLALTAVFVESTDTLILGFPIMIILFVSKWVGDKFTINIYTEHLKHQGLPLLPEEPPVFCDGILAKEVMSTPVLCLHRKERVANVYTALTNTRHKVFPIVDGYLDDWDLTGSELGMTIDCEHFMMKHPFFVTPDHPISKVYRLITGAGLRHIVVLDHDFQVRGIVSRCDLARYQEWHFWGNYGLHKVPAISS</sequence>
<keyword evidence="7" id="KW-0472">Membrane</keyword>
<dbReference type="Pfam" id="PF00571">
    <property type="entry name" value="CBS"/>
    <property type="match status" value="1"/>
</dbReference>
<dbReference type="SUPFAM" id="SSF81340">
    <property type="entry name" value="Clc chloride channel"/>
    <property type="match status" value="1"/>
</dbReference>
<keyword evidence="4 6" id="KW-0129">CBS domain</keyword>
<evidence type="ECO:0000256" key="1">
    <source>
        <dbReference type="ARBA" id="ARBA00022448"/>
    </source>
</evidence>
<reference evidence="9" key="1">
    <citation type="submission" date="2020-11" db="EMBL/GenBank/DDBJ databases">
        <authorList>
            <person name="Tran Van P."/>
        </authorList>
    </citation>
    <scope>NUCLEOTIDE SEQUENCE</scope>
</reference>
<dbReference type="Gene3D" id="3.10.580.10">
    <property type="entry name" value="CBS-domain"/>
    <property type="match status" value="1"/>
</dbReference>
<evidence type="ECO:0000256" key="4">
    <source>
        <dbReference type="ARBA" id="ARBA00023122"/>
    </source>
</evidence>
<feature type="transmembrane region" description="Helical" evidence="7">
    <location>
        <begin position="16"/>
        <end position="43"/>
    </location>
</feature>
<dbReference type="InterPro" id="IPR000644">
    <property type="entry name" value="CBS_dom"/>
</dbReference>
<evidence type="ECO:0000256" key="5">
    <source>
        <dbReference type="ARBA" id="ARBA00023214"/>
    </source>
</evidence>
<name>A0A7R9BHE9_9CRUS</name>
<protein>
    <recommendedName>
        <fullName evidence="8">CBS domain-containing protein</fullName>
    </recommendedName>
</protein>
<dbReference type="AlphaFoldDB" id="A0A7R9BHE9"/>
<evidence type="ECO:0000256" key="7">
    <source>
        <dbReference type="SAM" id="Phobius"/>
    </source>
</evidence>
<evidence type="ECO:0000256" key="2">
    <source>
        <dbReference type="ARBA" id="ARBA00022737"/>
    </source>
</evidence>
<dbReference type="Gene3D" id="1.10.3080.10">
    <property type="entry name" value="Clc chloride channel"/>
    <property type="match status" value="1"/>
</dbReference>
<keyword evidence="5" id="KW-0868">Chloride</keyword>
<accession>A0A7R9BHE9</accession>
<feature type="domain" description="CBS" evidence="8">
    <location>
        <begin position="140"/>
        <end position="203"/>
    </location>
</feature>
<keyword evidence="10" id="KW-1185">Reference proteome</keyword>
<keyword evidence="2" id="KW-0677">Repeat</keyword>
<evidence type="ECO:0000256" key="6">
    <source>
        <dbReference type="PROSITE-ProRule" id="PRU00703"/>
    </source>
</evidence>
<proteinExistence type="predicted"/>
<dbReference type="Proteomes" id="UP000678499">
    <property type="component" value="Unassembled WGS sequence"/>
</dbReference>
<keyword evidence="7" id="KW-0812">Transmembrane</keyword>
<keyword evidence="1" id="KW-0813">Transport</keyword>
<evidence type="ECO:0000313" key="9">
    <source>
        <dbReference type="EMBL" id="CAD7275388.1"/>
    </source>
</evidence>
<evidence type="ECO:0000313" key="10">
    <source>
        <dbReference type="Proteomes" id="UP000678499"/>
    </source>
</evidence>